<name>A0ABM4UFM9_COFAR</name>
<dbReference type="InterPro" id="IPR052343">
    <property type="entry name" value="Retrotransposon-Effector_Assoc"/>
</dbReference>
<dbReference type="PANTHER" id="PTHR46890:SF28">
    <property type="entry name" value="REVERSE TRANSCRIPTASE DOMAIN-CONTAINING PROTEIN"/>
    <property type="match status" value="1"/>
</dbReference>
<dbReference type="InterPro" id="IPR036691">
    <property type="entry name" value="Endo/exonu/phosph_ase_sf"/>
</dbReference>
<dbReference type="Proteomes" id="UP001652660">
    <property type="component" value="Chromosome 5c"/>
</dbReference>
<feature type="domain" description="Reverse transcriptase" evidence="1">
    <location>
        <begin position="302"/>
        <end position="582"/>
    </location>
</feature>
<dbReference type="CDD" id="cd01650">
    <property type="entry name" value="RT_nLTR_like"/>
    <property type="match status" value="1"/>
</dbReference>
<dbReference type="GeneID" id="113689310"/>
<evidence type="ECO:0000313" key="2">
    <source>
        <dbReference type="Proteomes" id="UP001652660"/>
    </source>
</evidence>
<dbReference type="PROSITE" id="PS50878">
    <property type="entry name" value="RT_POL"/>
    <property type="match status" value="1"/>
</dbReference>
<dbReference type="RefSeq" id="XP_071906091.1">
    <property type="nucleotide sequence ID" value="XM_072049990.1"/>
</dbReference>
<evidence type="ECO:0000259" key="1">
    <source>
        <dbReference type="PROSITE" id="PS50878"/>
    </source>
</evidence>
<dbReference type="SUPFAM" id="SSF56219">
    <property type="entry name" value="DNase I-like"/>
    <property type="match status" value="1"/>
</dbReference>
<dbReference type="InterPro" id="IPR000477">
    <property type="entry name" value="RT_dom"/>
</dbReference>
<dbReference type="PANTHER" id="PTHR46890">
    <property type="entry name" value="NON-LTR RETROLELEMENT REVERSE TRANSCRIPTASE-LIKE PROTEIN-RELATED"/>
    <property type="match status" value="1"/>
</dbReference>
<dbReference type="Pfam" id="PF00078">
    <property type="entry name" value="RVT_1"/>
    <property type="match status" value="1"/>
</dbReference>
<accession>A0ABM4UFM9</accession>
<proteinExistence type="predicted"/>
<dbReference type="Gene3D" id="3.60.10.10">
    <property type="entry name" value="Endonuclease/exonuclease/phosphatase"/>
    <property type="match status" value="1"/>
</dbReference>
<gene>
    <name evidence="3" type="primary">LOC113689310</name>
</gene>
<protein>
    <recommendedName>
        <fullName evidence="1">Reverse transcriptase domain-containing protein</fullName>
    </recommendedName>
</protein>
<reference evidence="3" key="1">
    <citation type="submission" date="2025-08" db="UniProtKB">
        <authorList>
            <consortium name="RefSeq"/>
        </authorList>
    </citation>
    <scope>IDENTIFICATION</scope>
    <source>
        <tissue evidence="3">Leaves</tissue>
    </source>
</reference>
<keyword evidence="2" id="KW-1185">Reference proteome</keyword>
<evidence type="ECO:0000313" key="3">
    <source>
        <dbReference type="RefSeq" id="XP_071906091.1"/>
    </source>
</evidence>
<sequence length="712" mass="80641">MEFKDFITEANLTDIDFSGARFTWCNNRQGRARIWKRLDRVLLNEGCLDLGLDLAISHLARESSDHAPLLMSVSTRLDNKPRPFKFLNFWTGREDFLPMVQDSWGQPCPGSPLHVLCCKLKRLRSAIQAWNREAFGDIFQTVRQQEEEVRLAELRVESDESVDARVNLHLAQGRLRAALRVEEMFWEQKARVRWLQEGDRLGMVEGWAESEEEIGAEAVRYFEDLFTAQHVASSSTLLNHIPKILTVEENDLLEQVPSEEEIRSTVFAMDGDSTPGPDGYTGKFFTAAWSVIGEDVVRAVGSFFCGADLPRAITATSIVLIPKIAHPQDFSHFRPISLCNFVNKLISRILADRLAQVLPKIIFPQQSGFVRERIISDNFLLAQELLSSMGRTSRNADVALKLDMSKAYDRVSWVFLTMVLRRFGFGEQWIDRVWRLVSNIWFSVLVNGASVGFFKSTRGIRQGDPLSPGLFIIGAEVMSRSLNKLLENREFKCFLVPKGCPKITHLSYTDDVLVFSGACSSSLRCVIQTIGGYEAISGQKINVQKCGFLTHDKLPSYCMARVRRATGFGHKSFPVRYSGCPLFTGLRKSVYFMEMGSSYVWRRMLQIREVAEQNLSWLVRSGQCNFWFDNWLGSGPLCQRLPSVSDHPVGDFVLNGLWNQQLLRRWVPDDIVSEIITKSPPVCGVGFDGVRGFLDCFLLCAPGQAESFLIHV</sequence>
<organism evidence="2 3">
    <name type="scientific">Coffea arabica</name>
    <name type="common">Arabian coffee</name>
    <dbReference type="NCBI Taxonomy" id="13443"/>
    <lineage>
        <taxon>Eukaryota</taxon>
        <taxon>Viridiplantae</taxon>
        <taxon>Streptophyta</taxon>
        <taxon>Embryophyta</taxon>
        <taxon>Tracheophyta</taxon>
        <taxon>Spermatophyta</taxon>
        <taxon>Magnoliopsida</taxon>
        <taxon>eudicotyledons</taxon>
        <taxon>Gunneridae</taxon>
        <taxon>Pentapetalae</taxon>
        <taxon>asterids</taxon>
        <taxon>lamiids</taxon>
        <taxon>Gentianales</taxon>
        <taxon>Rubiaceae</taxon>
        <taxon>Ixoroideae</taxon>
        <taxon>Gardenieae complex</taxon>
        <taxon>Bertiereae - Coffeeae clade</taxon>
        <taxon>Coffeeae</taxon>
        <taxon>Coffea</taxon>
    </lineage>
</organism>